<dbReference type="GO" id="GO:0005198">
    <property type="term" value="F:structural molecule activity"/>
    <property type="evidence" value="ECO:0007669"/>
    <property type="project" value="UniProtKB-UniRule"/>
</dbReference>
<evidence type="ECO:0000256" key="3">
    <source>
        <dbReference type="ARBA" id="ARBA00018024"/>
    </source>
</evidence>
<evidence type="ECO:0000313" key="6">
    <source>
        <dbReference type="EMBL" id="AUM12963.1"/>
    </source>
</evidence>
<gene>
    <name evidence="5 6" type="primary">fliE</name>
    <name evidence="6" type="ORF">Kalk_11235</name>
</gene>
<comment type="subcellular location">
    <subcellularLocation>
        <location evidence="1 5">Bacterial flagellum basal body</location>
    </subcellularLocation>
</comment>
<dbReference type="AlphaFoldDB" id="A0A2K9LL28"/>
<protein>
    <recommendedName>
        <fullName evidence="3 5">Flagellar hook-basal body complex protein FliE</fullName>
    </recommendedName>
</protein>
<keyword evidence="6" id="KW-0282">Flagellum</keyword>
<name>A0A2K9LL28_9GAMM</name>
<sequence>MQIEAISGLVPLESASSPVRESGSLFSLWFSEQMNQVEQNIQSAEHQVQKLAIGEADNLHQVMIAISKAQTSFDLMVQVRNRLVESSQELMRMSI</sequence>
<dbReference type="PANTHER" id="PTHR34653:SF1">
    <property type="entry name" value="FLAGELLAR HOOK-BASAL BODY COMPLEX PROTEIN FLIE"/>
    <property type="match status" value="1"/>
</dbReference>
<dbReference type="HAMAP" id="MF_00724">
    <property type="entry name" value="FliE"/>
    <property type="match status" value="1"/>
</dbReference>
<reference evidence="7" key="1">
    <citation type="submission" date="2017-08" db="EMBL/GenBank/DDBJ databases">
        <title>Direct submision.</title>
        <authorList>
            <person name="Kim S.-J."/>
            <person name="Rhee S.-K."/>
        </authorList>
    </citation>
    <scope>NUCLEOTIDE SEQUENCE [LARGE SCALE GENOMIC DNA]</scope>
    <source>
        <strain evidence="7">GI5</strain>
    </source>
</reference>
<dbReference type="OrthoDB" id="8909229at2"/>
<evidence type="ECO:0000256" key="5">
    <source>
        <dbReference type="HAMAP-Rule" id="MF_00724"/>
    </source>
</evidence>
<dbReference type="KEGG" id="kak:Kalk_11235"/>
<dbReference type="RefSeq" id="WP_101894342.1">
    <property type="nucleotide sequence ID" value="NZ_CP022684.1"/>
</dbReference>
<keyword evidence="4 5" id="KW-0975">Bacterial flagellum</keyword>
<dbReference type="Proteomes" id="UP000235116">
    <property type="component" value="Chromosome"/>
</dbReference>
<keyword evidence="6" id="KW-0966">Cell projection</keyword>
<dbReference type="EMBL" id="CP022684">
    <property type="protein sequence ID" value="AUM12963.1"/>
    <property type="molecule type" value="Genomic_DNA"/>
</dbReference>
<dbReference type="InterPro" id="IPR001624">
    <property type="entry name" value="FliE"/>
</dbReference>
<dbReference type="NCBIfam" id="TIGR00205">
    <property type="entry name" value="fliE"/>
    <property type="match status" value="1"/>
</dbReference>
<dbReference type="GO" id="GO:0009425">
    <property type="term" value="C:bacterial-type flagellum basal body"/>
    <property type="evidence" value="ECO:0007669"/>
    <property type="project" value="UniProtKB-SubCell"/>
</dbReference>
<evidence type="ECO:0000313" key="7">
    <source>
        <dbReference type="Proteomes" id="UP000235116"/>
    </source>
</evidence>
<dbReference type="GO" id="GO:0071973">
    <property type="term" value="P:bacterial-type flagellum-dependent cell motility"/>
    <property type="evidence" value="ECO:0007669"/>
    <property type="project" value="InterPro"/>
</dbReference>
<dbReference type="PANTHER" id="PTHR34653">
    <property type="match status" value="1"/>
</dbReference>
<proteinExistence type="inferred from homology"/>
<organism evidence="6 7">
    <name type="scientific">Ketobacter alkanivorans</name>
    <dbReference type="NCBI Taxonomy" id="1917421"/>
    <lineage>
        <taxon>Bacteria</taxon>
        <taxon>Pseudomonadati</taxon>
        <taxon>Pseudomonadota</taxon>
        <taxon>Gammaproteobacteria</taxon>
        <taxon>Pseudomonadales</taxon>
        <taxon>Ketobacteraceae</taxon>
        <taxon>Ketobacter</taxon>
    </lineage>
</organism>
<comment type="similarity">
    <text evidence="2 5">Belongs to the FliE family.</text>
</comment>
<dbReference type="GO" id="GO:0003774">
    <property type="term" value="F:cytoskeletal motor activity"/>
    <property type="evidence" value="ECO:0007669"/>
    <property type="project" value="InterPro"/>
</dbReference>
<evidence type="ECO:0000256" key="4">
    <source>
        <dbReference type="ARBA" id="ARBA00023143"/>
    </source>
</evidence>
<keyword evidence="6" id="KW-0969">Cilium</keyword>
<accession>A0A2K9LL28</accession>
<keyword evidence="7" id="KW-1185">Reference proteome</keyword>
<evidence type="ECO:0000256" key="2">
    <source>
        <dbReference type="ARBA" id="ARBA00009272"/>
    </source>
</evidence>
<dbReference type="Pfam" id="PF02049">
    <property type="entry name" value="FliE"/>
    <property type="match status" value="1"/>
</dbReference>
<evidence type="ECO:0000256" key="1">
    <source>
        <dbReference type="ARBA" id="ARBA00004117"/>
    </source>
</evidence>